<proteinExistence type="predicted"/>
<dbReference type="EMBL" id="CAUOFW020000777">
    <property type="protein sequence ID" value="CAK9136756.1"/>
    <property type="molecule type" value="Genomic_DNA"/>
</dbReference>
<protein>
    <submittedName>
        <fullName evidence="2">Uncharacterized protein</fullName>
    </submittedName>
</protein>
<feature type="non-terminal residue" evidence="2">
    <location>
        <position position="1"/>
    </location>
</feature>
<organism evidence="2 3">
    <name type="scientific">Ilex paraguariensis</name>
    <name type="common">yerba mate</name>
    <dbReference type="NCBI Taxonomy" id="185542"/>
    <lineage>
        <taxon>Eukaryota</taxon>
        <taxon>Viridiplantae</taxon>
        <taxon>Streptophyta</taxon>
        <taxon>Embryophyta</taxon>
        <taxon>Tracheophyta</taxon>
        <taxon>Spermatophyta</taxon>
        <taxon>Magnoliopsida</taxon>
        <taxon>eudicotyledons</taxon>
        <taxon>Gunneridae</taxon>
        <taxon>Pentapetalae</taxon>
        <taxon>asterids</taxon>
        <taxon>campanulids</taxon>
        <taxon>Aquifoliales</taxon>
        <taxon>Aquifoliaceae</taxon>
        <taxon>Ilex</taxon>
    </lineage>
</organism>
<name>A0ABC8QVI9_9AQUA</name>
<keyword evidence="3" id="KW-1185">Reference proteome</keyword>
<feature type="region of interest" description="Disordered" evidence="1">
    <location>
        <begin position="17"/>
        <end position="57"/>
    </location>
</feature>
<gene>
    <name evidence="2" type="ORF">ILEXP_LOCUS3763</name>
</gene>
<sequence length="57" mass="6075">GLLDVELGTFRRMLKGKKKECDPDSNDGDGLDVMQPKHGGAREDGETNDTTIGGVLS</sequence>
<accession>A0ABC8QVI9</accession>
<comment type="caution">
    <text evidence="2">The sequence shown here is derived from an EMBL/GenBank/DDBJ whole genome shotgun (WGS) entry which is preliminary data.</text>
</comment>
<evidence type="ECO:0000313" key="2">
    <source>
        <dbReference type="EMBL" id="CAK9136756.1"/>
    </source>
</evidence>
<evidence type="ECO:0000313" key="3">
    <source>
        <dbReference type="Proteomes" id="UP001642360"/>
    </source>
</evidence>
<dbReference type="AlphaFoldDB" id="A0ABC8QVI9"/>
<evidence type="ECO:0000256" key="1">
    <source>
        <dbReference type="SAM" id="MobiDB-lite"/>
    </source>
</evidence>
<dbReference type="Proteomes" id="UP001642360">
    <property type="component" value="Unassembled WGS sequence"/>
</dbReference>
<reference evidence="2 3" key="1">
    <citation type="submission" date="2024-02" db="EMBL/GenBank/DDBJ databases">
        <authorList>
            <person name="Vignale AGUSTIN F."/>
            <person name="Sosa J E."/>
            <person name="Modenutti C."/>
        </authorList>
    </citation>
    <scope>NUCLEOTIDE SEQUENCE [LARGE SCALE GENOMIC DNA]</scope>
</reference>